<feature type="coiled-coil region" evidence="5">
    <location>
        <begin position="1740"/>
        <end position="1767"/>
    </location>
</feature>
<dbReference type="GeneID" id="104950588"/>
<dbReference type="GO" id="GO:0005634">
    <property type="term" value="C:nucleus"/>
    <property type="evidence" value="ECO:0007669"/>
    <property type="project" value="UniProtKB-SubCell"/>
</dbReference>
<feature type="compositionally biased region" description="Polar residues" evidence="6">
    <location>
        <begin position="668"/>
        <end position="679"/>
    </location>
</feature>
<feature type="compositionally biased region" description="Basic and acidic residues" evidence="6">
    <location>
        <begin position="681"/>
        <end position="694"/>
    </location>
</feature>
<feature type="compositionally biased region" description="Polar residues" evidence="6">
    <location>
        <begin position="195"/>
        <end position="218"/>
    </location>
</feature>
<feature type="compositionally biased region" description="Basic and acidic residues" evidence="6">
    <location>
        <begin position="874"/>
        <end position="902"/>
    </location>
</feature>
<comment type="subcellular location">
    <subcellularLocation>
        <location evidence="1">Nucleus</location>
    </subcellularLocation>
</comment>
<proteinExistence type="inferred from homology"/>
<feature type="region of interest" description="Disordered" evidence="6">
    <location>
        <begin position="864"/>
        <end position="1001"/>
    </location>
</feature>
<dbReference type="GO" id="GO:0045010">
    <property type="term" value="P:actin nucleation"/>
    <property type="evidence" value="ECO:0007669"/>
    <property type="project" value="InterPro"/>
</dbReference>
<dbReference type="InterPro" id="IPR001265">
    <property type="entry name" value="Formin_Cappuccino_subfam"/>
</dbReference>
<keyword evidence="8" id="KW-1185">Reference proteome</keyword>
<dbReference type="GO" id="GO:0005884">
    <property type="term" value="C:actin filament"/>
    <property type="evidence" value="ECO:0007669"/>
    <property type="project" value="InterPro"/>
</dbReference>
<feature type="compositionally biased region" description="Polar residues" evidence="6">
    <location>
        <begin position="942"/>
        <end position="952"/>
    </location>
</feature>
<feature type="compositionally biased region" description="Basic and acidic residues" evidence="6">
    <location>
        <begin position="820"/>
        <end position="834"/>
    </location>
</feature>
<evidence type="ECO:0000256" key="6">
    <source>
        <dbReference type="SAM" id="MobiDB-lite"/>
    </source>
</evidence>
<feature type="compositionally biased region" description="Low complexity" evidence="6">
    <location>
        <begin position="964"/>
        <end position="974"/>
    </location>
</feature>
<evidence type="ECO:0000313" key="8">
    <source>
        <dbReference type="Proteomes" id="UP000504611"/>
    </source>
</evidence>
<evidence type="ECO:0000256" key="1">
    <source>
        <dbReference type="ARBA" id="ARBA00004123"/>
    </source>
</evidence>
<sequence length="1804" mass="198350">MAPIMEGTHTVLLLYAPIRELSNISLYFPKRLAPSFKYKSRASHSGRACNDHDRAKEDLAVSEQRGLSFSSSGELLICQQATKEAVSELCWLAAEHHQLLADFLSLCRDCAVKVRMGNKDGKLQDYMEGQEVNLGNSNYSLTVSPEHKRATSKSKKMKKLGGKELDPTEGFQHNKMKKKVSSGSSSKQLGARKSGSISSTSVMQQISGTPTSSHVTDSPVTGSYVSAVSNPILPMEEPFQIAREVWDFMEDNRTYDPDIDFCNDFSEYDGELGYESSFCSLMEGLTRRESGSNLRPIRGSDASGKPLSENSLTVKFPQQPYGESNQSNAGQRVVTKVQDVEGRVQHIDHSNPDPGTSSCQQGFGEWKGPNRDPLLGLNREKMGYKLSEGLRLPLFHTTEPHPPARYHKKSPSSPSLAGVFNMSFPASNSLHSMSPVLSPLSSKQASPQLNHRIVMLSDKDEDHERASSSNTDESKFFTESIDKNGNNRTFTRLDLNLTRQPSNSRWTSSSNSTTTTTEDSLLRQDDIWMLDGDDPQEPLSRVPRPDHLDFLRITPPEDDILGDTPYCPKLECTTFIPVADEADYLGVVLGGESKMENASNKSDGAGQQSAGLLMNVFSSFFGQERPASESPVLTSFKELSDENNPLPEGGQTTCSKNKLQEREDMHQDNVTASSGTGQRAESLENCKESGDKVKTASVASVDLDLVQVTMVETYSDNEENEDEEAACSSKSEKPAMTKESTPPEEDNNKVEHNDELSDPAEAEYQMPVFRTHGLRGKSRIEAMLFPDRYPSGKDSGTVTVSKQKEGSMSPKESRTTVSSDVEKSDAGDKSRDGVGAEEDKEFVGVDCSLPVPAIIAGSPVLQAPGDAAATASPLKEDSISQEEKTGDKMAKAEEETKKEPHSSKVSLSVSSIPKASEVLVQSSSSLKEQSESVGEKTKKRSLSSTPEKSTVVIQPRASPASQRTTAPKSPVTKKTPPPASSNPSSSPSRGTALSSPPSFQMPALFSGLRVLKKGAVGEDRESVSEIKQSEKDADLALLSLKKTVNKAKLFPEQKTPSPARKHAEPKPVLDTKSTVMGQLSHLLNRDSREETKKPDVQQDANPERGRKESENGEEVVEETVLIPETPTSTPEKKKTSDLAYETFRNIFGPKGVKKDKVDDVDLDAVRKKIKNDKENLRSIFERASKSPGKELSIPTEAITEVTSPTDSEDRTPGRLQNVWPPPKTKEEEEKVGLKYTEAEHQAALLQLKRECKDDLERMHSDFELKMFQLRGEHAVSMSQLELEISKMQRDRGYSAGYLRGEVRDAATSTTDDLISKTYRTVSIQTDRESFIRSPEGEGGVQSPNQNVPKKLNLDSMGLNQKPGAHPPPPPPPPPPLPPGLSGPPPLLLLLPLYQPPPPPPGLPGFGPPPPPPPPPGLPGSGPPPPPPPPGGGPPPPPPMGGFSFVPKVEKAPRKVAVEPACPMKPLYWTRIQIQDNNNNTLWGSLEEPNLDANEFEDLFSKATLQPKKKPLSDTFEKKAKTKKIIKLLDGKRSQAVGILISSLHLEMKDIQQAVLTVDNSVVDLETIEALYENRATSDELGKITKHYENAKEDEVKLLDKPEQFLYELSQIPDFEGRAHCIIFQAVFLDTISSIRRKVEIVSNVSKELLECDSLREVMGLVLAFGNYMNGGNRTRGQADGFGLEILPKLKDVKSRDNRMNLVDYVVLYYLRNFDKNAGTDKSVFPMPEPQDFFQAGQVKFEDLTKDMRKLKKDLSACEKNVQKVCANASEENLQPFKEKMAGFVSAAQTEHSAEEESLDLAQRR</sequence>
<feature type="compositionally biased region" description="Basic residues" evidence="6">
    <location>
        <begin position="150"/>
        <end position="160"/>
    </location>
</feature>
<dbReference type="Pfam" id="PF02181">
    <property type="entry name" value="FH2"/>
    <property type="match status" value="1"/>
</dbReference>
<evidence type="ECO:0000256" key="5">
    <source>
        <dbReference type="SAM" id="Coils"/>
    </source>
</evidence>
<feature type="compositionally biased region" description="Acidic residues" evidence="6">
    <location>
        <begin position="715"/>
        <end position="725"/>
    </location>
</feature>
<gene>
    <name evidence="9" type="primary">LOC104950588</name>
</gene>
<feature type="compositionally biased region" description="Low complexity" evidence="6">
    <location>
        <begin position="903"/>
        <end position="927"/>
    </location>
</feature>
<organism evidence="8 9">
    <name type="scientific">Notothenia coriiceps</name>
    <name type="common">black rockcod</name>
    <dbReference type="NCBI Taxonomy" id="8208"/>
    <lineage>
        <taxon>Eukaryota</taxon>
        <taxon>Metazoa</taxon>
        <taxon>Chordata</taxon>
        <taxon>Craniata</taxon>
        <taxon>Vertebrata</taxon>
        <taxon>Euteleostomi</taxon>
        <taxon>Actinopterygii</taxon>
        <taxon>Neopterygii</taxon>
        <taxon>Teleostei</taxon>
        <taxon>Neoteleostei</taxon>
        <taxon>Acanthomorphata</taxon>
        <taxon>Eupercaria</taxon>
        <taxon>Perciformes</taxon>
        <taxon>Notothenioidei</taxon>
        <taxon>Nototheniidae</taxon>
        <taxon>Notothenia</taxon>
    </lineage>
</organism>
<dbReference type="InterPro" id="IPR042201">
    <property type="entry name" value="FH2_Formin_sf"/>
</dbReference>
<dbReference type="OrthoDB" id="427644at2759"/>
<feature type="compositionally biased region" description="Low complexity" evidence="6">
    <location>
        <begin position="1118"/>
        <end position="1129"/>
    </location>
</feature>
<feature type="region of interest" description="Disordered" evidence="6">
    <location>
        <begin position="137"/>
        <end position="218"/>
    </location>
</feature>
<evidence type="ECO:0000259" key="7">
    <source>
        <dbReference type="PROSITE" id="PS51444"/>
    </source>
</evidence>
<feature type="compositionally biased region" description="Pro residues" evidence="6">
    <location>
        <begin position="1364"/>
        <end position="1386"/>
    </location>
</feature>
<reference evidence="9" key="1">
    <citation type="submission" date="2025-08" db="UniProtKB">
        <authorList>
            <consortium name="RefSeq"/>
        </authorList>
    </citation>
    <scope>IDENTIFICATION</scope>
    <source>
        <tissue evidence="9">Muscle</tissue>
    </source>
</reference>
<comment type="similarity">
    <text evidence="2">Belongs to the formin homology family. Cappuccino subfamily.</text>
</comment>
<feature type="compositionally biased region" description="Low complexity" evidence="6">
    <location>
        <begin position="502"/>
        <end position="517"/>
    </location>
</feature>
<evidence type="ECO:0000256" key="2">
    <source>
        <dbReference type="ARBA" id="ARBA00005271"/>
    </source>
</evidence>
<feature type="region of interest" description="Disordered" evidence="6">
    <location>
        <begin position="1185"/>
        <end position="1230"/>
    </location>
</feature>
<dbReference type="PANTHER" id="PTHR45920">
    <property type="entry name" value="FORMIN HOMOLOGY 2 DOMAIN CONTAINING, ISOFORM I"/>
    <property type="match status" value="1"/>
</dbReference>
<feature type="region of interest" description="Disordered" evidence="6">
    <location>
        <begin position="667"/>
        <end position="839"/>
    </location>
</feature>
<dbReference type="InterPro" id="IPR015425">
    <property type="entry name" value="FH2_Formin"/>
</dbReference>
<feature type="compositionally biased region" description="Basic and acidic residues" evidence="6">
    <location>
        <begin position="746"/>
        <end position="755"/>
    </location>
</feature>
<dbReference type="SUPFAM" id="SSF101447">
    <property type="entry name" value="Formin homology 2 domain (FH2 domain)"/>
    <property type="match status" value="1"/>
</dbReference>
<feature type="region of interest" description="Disordered" evidence="6">
    <location>
        <begin position="500"/>
        <end position="520"/>
    </location>
</feature>
<feature type="region of interest" description="Disordered" evidence="6">
    <location>
        <begin position="1047"/>
        <end position="1136"/>
    </location>
</feature>
<dbReference type="FunFam" id="1.20.58.2220:FF:000005">
    <property type="entry name" value="Formin 1"/>
    <property type="match status" value="1"/>
</dbReference>
<feature type="compositionally biased region" description="Basic and acidic residues" evidence="6">
    <location>
        <begin position="1083"/>
        <end position="1110"/>
    </location>
</feature>
<dbReference type="Proteomes" id="UP000504611">
    <property type="component" value="Unplaced"/>
</dbReference>
<dbReference type="Gene3D" id="1.20.58.2220">
    <property type="entry name" value="Formin, FH2 domain"/>
    <property type="match status" value="1"/>
</dbReference>
<dbReference type="GO" id="GO:0008017">
    <property type="term" value="F:microtubule binding"/>
    <property type="evidence" value="ECO:0007669"/>
    <property type="project" value="InterPro"/>
</dbReference>
<feature type="compositionally biased region" description="Polar residues" evidence="6">
    <location>
        <begin position="989"/>
        <end position="998"/>
    </location>
</feature>
<dbReference type="KEGG" id="ncc:104950588"/>
<keyword evidence="3 5" id="KW-0175">Coiled coil</keyword>
<dbReference type="RefSeq" id="XP_010775424.1">
    <property type="nucleotide sequence ID" value="XM_010777122.1"/>
</dbReference>
<dbReference type="PRINTS" id="PR00828">
    <property type="entry name" value="FORMIN"/>
</dbReference>
<feature type="region of interest" description="Disordered" evidence="6">
    <location>
        <begin position="1785"/>
        <end position="1804"/>
    </location>
</feature>
<feature type="region of interest" description="Disordered" evidence="6">
    <location>
        <begin position="1325"/>
        <end position="1445"/>
    </location>
</feature>
<dbReference type="PANTHER" id="PTHR45920:SF7">
    <property type="entry name" value="FORMIN-G"/>
    <property type="match status" value="1"/>
</dbReference>
<protein>
    <submittedName>
        <fullName evidence="9">Formin</fullName>
    </submittedName>
</protein>
<dbReference type="PROSITE" id="PS51444">
    <property type="entry name" value="FH2"/>
    <property type="match status" value="1"/>
</dbReference>
<name>A0A6I9NCG5_9TELE</name>
<keyword evidence="4" id="KW-0539">Nucleus</keyword>
<dbReference type="GO" id="GO:0030866">
    <property type="term" value="P:cortical actin cytoskeleton organization"/>
    <property type="evidence" value="ECO:0007669"/>
    <property type="project" value="TreeGrafter"/>
</dbReference>
<dbReference type="GO" id="GO:0005737">
    <property type="term" value="C:cytoplasm"/>
    <property type="evidence" value="ECO:0007669"/>
    <property type="project" value="TreeGrafter"/>
</dbReference>
<evidence type="ECO:0000256" key="3">
    <source>
        <dbReference type="ARBA" id="ARBA00023054"/>
    </source>
</evidence>
<accession>A0A6I9NCG5</accession>
<evidence type="ECO:0000313" key="9">
    <source>
        <dbReference type="RefSeq" id="XP_010775424.1"/>
    </source>
</evidence>
<dbReference type="GO" id="GO:0051015">
    <property type="term" value="F:actin filament binding"/>
    <property type="evidence" value="ECO:0007669"/>
    <property type="project" value="TreeGrafter"/>
</dbReference>
<feature type="domain" description="FH2" evidence="7">
    <location>
        <begin position="1453"/>
        <end position="1804"/>
    </location>
</feature>
<dbReference type="SMART" id="SM00498">
    <property type="entry name" value="FH2"/>
    <property type="match status" value="1"/>
</dbReference>
<feature type="compositionally biased region" description="Pro residues" evidence="6">
    <location>
        <begin position="1393"/>
        <end position="1439"/>
    </location>
</feature>
<evidence type="ECO:0000256" key="4">
    <source>
        <dbReference type="ARBA" id="ARBA00023242"/>
    </source>
</evidence>